<dbReference type="GO" id="GO:0005886">
    <property type="term" value="C:plasma membrane"/>
    <property type="evidence" value="ECO:0007669"/>
    <property type="project" value="UniProtKB-SubCell"/>
</dbReference>
<comment type="caution">
    <text evidence="7">The sequence shown here is derived from an EMBL/GenBank/DDBJ whole genome shotgun (WGS) entry which is preliminary data.</text>
</comment>
<keyword evidence="4 6" id="KW-1133">Transmembrane helix</keyword>
<protein>
    <recommendedName>
        <fullName evidence="9">MFS transporter</fullName>
    </recommendedName>
</protein>
<dbReference type="Gene3D" id="1.20.1250.20">
    <property type="entry name" value="MFS general substrate transporter like domains"/>
    <property type="match status" value="1"/>
</dbReference>
<evidence type="ECO:0000313" key="7">
    <source>
        <dbReference type="EMBL" id="ROM39158.1"/>
    </source>
</evidence>
<feature type="transmembrane region" description="Helical" evidence="6">
    <location>
        <begin position="363"/>
        <end position="384"/>
    </location>
</feature>
<organism evidence="7 8">
    <name type="scientific">Pseudomonas poae</name>
    <dbReference type="NCBI Taxonomy" id="200451"/>
    <lineage>
        <taxon>Bacteria</taxon>
        <taxon>Pseudomonadati</taxon>
        <taxon>Pseudomonadota</taxon>
        <taxon>Gammaproteobacteria</taxon>
        <taxon>Pseudomonadales</taxon>
        <taxon>Pseudomonadaceae</taxon>
        <taxon>Pseudomonas</taxon>
    </lineage>
</organism>
<dbReference type="SUPFAM" id="SSF103473">
    <property type="entry name" value="MFS general substrate transporter"/>
    <property type="match status" value="1"/>
</dbReference>
<feature type="transmembrane region" description="Helical" evidence="6">
    <location>
        <begin position="298"/>
        <end position="317"/>
    </location>
</feature>
<dbReference type="Pfam" id="PF07690">
    <property type="entry name" value="MFS_1"/>
    <property type="match status" value="1"/>
</dbReference>
<dbReference type="AlphaFoldDB" id="A0A423ESU7"/>
<evidence type="ECO:0000256" key="6">
    <source>
        <dbReference type="SAM" id="Phobius"/>
    </source>
</evidence>
<keyword evidence="5 6" id="KW-0472">Membrane</keyword>
<feature type="transmembrane region" description="Helical" evidence="6">
    <location>
        <begin position="323"/>
        <end position="343"/>
    </location>
</feature>
<dbReference type="GO" id="GO:0022857">
    <property type="term" value="F:transmembrane transporter activity"/>
    <property type="evidence" value="ECO:0007669"/>
    <property type="project" value="InterPro"/>
</dbReference>
<reference evidence="7 8" key="1">
    <citation type="submission" date="2016-10" db="EMBL/GenBank/DDBJ databases">
        <title>Comparative genome analysis of multiple Pseudomonas spp. focuses on biocontrol and plant growth promoting traits.</title>
        <authorList>
            <person name="Tao X.-Y."/>
            <person name="Taylor C.G."/>
        </authorList>
    </citation>
    <scope>NUCLEOTIDE SEQUENCE [LARGE SCALE GENOMIC DNA]</scope>
    <source>
        <strain evidence="7 8">29G9</strain>
    </source>
</reference>
<evidence type="ECO:0000256" key="4">
    <source>
        <dbReference type="ARBA" id="ARBA00022989"/>
    </source>
</evidence>
<gene>
    <name evidence="7" type="ORF">BK648_20830</name>
</gene>
<dbReference type="InterPro" id="IPR036259">
    <property type="entry name" value="MFS_trans_sf"/>
</dbReference>
<sequence>MTLSPLPTRMTRQLTWIIVATLCTLVVKEVWQTSIPLIAVSIMHLDPRTLGFLVATETLPLVLLGLLIGGWVDRLGPLKTLGLSQVGLVVIFSISIYMSQRYDISSAIQPFFLVVFLVGLHSMLFDVSLLSVTPTLVAPEQLPWANKIQAICQSLAEIGGPILAGTTLAGAGPTGTSTLLCLLSASALVTCTAAIRSGPGFKAHGMPAKPVTTLGPKFSGFRSLVQSALMRAVVFNSLTWNIFYGMLLPIFVGGVAILGNRPELTISVAFSANGAGFLLGSLGSTWMVSRLGVGRTILAAKLIAALTSLGLMLFLYTSRFETLTALAAVVFFIFGAVVATSQVSSVSIRQAAIPRPFLGRTMAAFRVTTWVGLPIGSVFGGYAAHHFGTFGALGVAIAFNVLCTAVLWRSPLSAPVLDIQQVNHDFPSSLPDPEKK</sequence>
<evidence type="ECO:0000256" key="5">
    <source>
        <dbReference type="ARBA" id="ARBA00023136"/>
    </source>
</evidence>
<evidence type="ECO:0000256" key="3">
    <source>
        <dbReference type="ARBA" id="ARBA00022692"/>
    </source>
</evidence>
<keyword evidence="3 6" id="KW-0812">Transmembrane</keyword>
<evidence type="ECO:0000256" key="2">
    <source>
        <dbReference type="ARBA" id="ARBA00022475"/>
    </source>
</evidence>
<evidence type="ECO:0000313" key="8">
    <source>
        <dbReference type="Proteomes" id="UP000284656"/>
    </source>
</evidence>
<feature type="transmembrane region" description="Helical" evidence="6">
    <location>
        <begin position="111"/>
        <end position="132"/>
    </location>
</feature>
<feature type="transmembrane region" description="Helical" evidence="6">
    <location>
        <begin position="78"/>
        <end position="99"/>
    </location>
</feature>
<dbReference type="InterPro" id="IPR011701">
    <property type="entry name" value="MFS"/>
</dbReference>
<comment type="subcellular location">
    <subcellularLocation>
        <location evidence="1">Cell membrane</location>
        <topology evidence="1">Multi-pass membrane protein</topology>
    </subcellularLocation>
</comment>
<feature type="transmembrane region" description="Helical" evidence="6">
    <location>
        <begin position="238"/>
        <end position="258"/>
    </location>
</feature>
<evidence type="ECO:0000256" key="1">
    <source>
        <dbReference type="ARBA" id="ARBA00004651"/>
    </source>
</evidence>
<proteinExistence type="predicted"/>
<feature type="transmembrane region" description="Helical" evidence="6">
    <location>
        <begin position="13"/>
        <end position="31"/>
    </location>
</feature>
<name>A0A423ESU7_9PSED</name>
<accession>A0A423ESU7</accession>
<feature type="transmembrane region" description="Helical" evidence="6">
    <location>
        <begin position="264"/>
        <end position="286"/>
    </location>
</feature>
<feature type="transmembrane region" description="Helical" evidence="6">
    <location>
        <begin position="390"/>
        <end position="408"/>
    </location>
</feature>
<keyword evidence="2" id="KW-1003">Cell membrane</keyword>
<dbReference type="PANTHER" id="PTHR23513:SF6">
    <property type="entry name" value="MAJOR FACILITATOR SUPERFAMILY ASSOCIATED DOMAIN-CONTAINING PROTEIN"/>
    <property type="match status" value="1"/>
</dbReference>
<dbReference type="Proteomes" id="UP000284656">
    <property type="component" value="Unassembled WGS sequence"/>
</dbReference>
<dbReference type="EMBL" id="MOAY01000079">
    <property type="protein sequence ID" value="ROM39158.1"/>
    <property type="molecule type" value="Genomic_DNA"/>
</dbReference>
<evidence type="ECO:0008006" key="9">
    <source>
        <dbReference type="Google" id="ProtNLM"/>
    </source>
</evidence>
<dbReference type="RefSeq" id="WP_185021941.1">
    <property type="nucleotide sequence ID" value="NZ_MOAY01000079.1"/>
</dbReference>
<feature type="transmembrane region" description="Helical" evidence="6">
    <location>
        <begin position="52"/>
        <end position="72"/>
    </location>
</feature>
<dbReference type="PANTHER" id="PTHR23513">
    <property type="entry name" value="INTEGRAL MEMBRANE EFFLUX PROTEIN-RELATED"/>
    <property type="match status" value="1"/>
</dbReference>